<feature type="transmembrane region" description="Helical" evidence="1">
    <location>
        <begin position="200"/>
        <end position="218"/>
    </location>
</feature>
<reference evidence="2 3" key="1">
    <citation type="submission" date="2020-07" db="EMBL/GenBank/DDBJ databases">
        <title>Sequencing the genomes of 1000 actinobacteria strains.</title>
        <authorList>
            <person name="Klenk H.-P."/>
        </authorList>
    </citation>
    <scope>NUCLEOTIDE SEQUENCE [LARGE SCALE GENOMIC DNA]</scope>
    <source>
        <strain evidence="2 3">DSM 23819</strain>
    </source>
</reference>
<dbReference type="AlphaFoldDB" id="A0A7Y9UVW4"/>
<dbReference type="EMBL" id="JACCAA010000001">
    <property type="protein sequence ID" value="NYG59310.1"/>
    <property type="molecule type" value="Genomic_DNA"/>
</dbReference>
<name>A0A7Y9UVW4_9ACTN</name>
<proteinExistence type="predicted"/>
<feature type="transmembrane region" description="Helical" evidence="1">
    <location>
        <begin position="224"/>
        <end position="245"/>
    </location>
</feature>
<feature type="transmembrane region" description="Helical" evidence="1">
    <location>
        <begin position="120"/>
        <end position="141"/>
    </location>
</feature>
<evidence type="ECO:0000313" key="2">
    <source>
        <dbReference type="EMBL" id="NYG59310.1"/>
    </source>
</evidence>
<protein>
    <submittedName>
        <fullName evidence="2">Uncharacterized protein</fullName>
    </submittedName>
</protein>
<sequence length="251" mass="27865">MNRAQLKSMGVAAPGYGNALFLDEGDDPQADAVVFDPLQGTSTVYATDAAAEPVEESRRSFSTESEALDHMYQALRDKVSARQATLDERREEADAVEAQRHHPEQILRRSFHVFEGWRELGPVGILTTIVSLLTAVGWVLVSPFTYTREDALMLYAGQDERGSYIFDAESWLPVVAVIYGLAVLHMAWQWRWGRRALRAAGGTALFASVALVCMLIRSSEIEPWLYWLPPLLALLSAVTVVISVISRKRAA</sequence>
<evidence type="ECO:0000256" key="1">
    <source>
        <dbReference type="SAM" id="Phobius"/>
    </source>
</evidence>
<evidence type="ECO:0000313" key="3">
    <source>
        <dbReference type="Proteomes" id="UP000540656"/>
    </source>
</evidence>
<keyword evidence="1" id="KW-0472">Membrane</keyword>
<keyword evidence="1" id="KW-1133">Transmembrane helix</keyword>
<gene>
    <name evidence="2" type="ORF">BJ980_002233</name>
</gene>
<feature type="transmembrane region" description="Helical" evidence="1">
    <location>
        <begin position="170"/>
        <end position="188"/>
    </location>
</feature>
<comment type="caution">
    <text evidence="2">The sequence shown here is derived from an EMBL/GenBank/DDBJ whole genome shotgun (WGS) entry which is preliminary data.</text>
</comment>
<accession>A0A7Y9UVW4</accession>
<keyword evidence="1" id="KW-0812">Transmembrane</keyword>
<keyword evidence="3" id="KW-1185">Reference proteome</keyword>
<organism evidence="2 3">
    <name type="scientific">Nocardioides daedukensis</name>
    <dbReference type="NCBI Taxonomy" id="634462"/>
    <lineage>
        <taxon>Bacteria</taxon>
        <taxon>Bacillati</taxon>
        <taxon>Actinomycetota</taxon>
        <taxon>Actinomycetes</taxon>
        <taxon>Propionibacteriales</taxon>
        <taxon>Nocardioidaceae</taxon>
        <taxon>Nocardioides</taxon>
    </lineage>
</organism>
<dbReference type="RefSeq" id="WP_179502371.1">
    <property type="nucleotide sequence ID" value="NZ_JACCAA010000001.1"/>
</dbReference>
<dbReference type="Proteomes" id="UP000540656">
    <property type="component" value="Unassembled WGS sequence"/>
</dbReference>